<dbReference type="PANTHER" id="PTHR11010:SF38">
    <property type="entry name" value="LYSOSOMAL PRO-X CARBOXYPEPTIDASE"/>
    <property type="match status" value="1"/>
</dbReference>
<evidence type="ECO:0000256" key="1">
    <source>
        <dbReference type="ARBA" id="ARBA00008056"/>
    </source>
</evidence>
<dbReference type="Pfam" id="PF00078">
    <property type="entry name" value="RVT_1"/>
    <property type="match status" value="1"/>
</dbReference>
<name>A0AAN7PVC7_MYCAM</name>
<proteinExistence type="inferred from homology"/>
<evidence type="ECO:0000256" key="5">
    <source>
        <dbReference type="ARBA" id="ARBA00022801"/>
    </source>
</evidence>
<keyword evidence="8" id="KW-0325">Glycoprotein</keyword>
<keyword evidence="3" id="KW-0645">Protease</keyword>
<feature type="domain" description="Reverse transcriptase" evidence="10">
    <location>
        <begin position="376"/>
        <end position="589"/>
    </location>
</feature>
<dbReference type="Gene3D" id="3.40.50.1820">
    <property type="entry name" value="alpha/beta hydrolase"/>
    <property type="match status" value="3"/>
</dbReference>
<evidence type="ECO:0000313" key="11">
    <source>
        <dbReference type="EMBL" id="KAK4829056.1"/>
    </source>
</evidence>
<evidence type="ECO:0000256" key="6">
    <source>
        <dbReference type="ARBA" id="ARBA00023002"/>
    </source>
</evidence>
<dbReference type="GO" id="GO:0070008">
    <property type="term" value="F:serine-type exopeptidase activity"/>
    <property type="evidence" value="ECO:0007669"/>
    <property type="project" value="InterPro"/>
</dbReference>
<evidence type="ECO:0000256" key="8">
    <source>
        <dbReference type="ARBA" id="ARBA00023180"/>
    </source>
</evidence>
<dbReference type="GO" id="GO:0005506">
    <property type="term" value="F:iron ion binding"/>
    <property type="evidence" value="ECO:0007669"/>
    <property type="project" value="InterPro"/>
</dbReference>
<keyword evidence="4 9" id="KW-0732">Signal</keyword>
<evidence type="ECO:0000313" key="12">
    <source>
        <dbReference type="Proteomes" id="UP001333110"/>
    </source>
</evidence>
<sequence>MLRLLLLLLLLGAPGVLPAPPRRRVAAPPTAPYLTRYLTQQIDHFGFDENLTFQQRYLVADQHWKKDNGPILFYTGNEGDITWFCNNTGFMWDVAEELNAMLVFAEHRYYGESLPFGNESFSDSKHLNYLTSEQALADFAVLIEYLKTTIAGARYSPVIAIGGSYGGMLAAWFRMKYPHVVVGALAASAPIWQFGDLVPCGTYFSIVTNDFKKGGTGCSESIRNSWNAINHLSSTDAGLQWLSSTFHLCSPLKNLQDAAILKNWLSETWVNLAMVNYPYKADFLQPLPAWPIQEVCKFLKDPSLSDKLLLQNVFQAVNLYYNYSGEASCLDMSETATKNLGQLGWYYQLASLRCQRIVSVIDEVFCLVFVFWPIYKKGWKEHLGNYKPVSLTLVAGKVMEQIVLSATMQHVQDNPVIRPSQCGFMKGRSCLTNLISFYDKVNHLVDEGKAVDVVYLDFSKAFVTVSHSILLEKLAAHGLDGYTLRWVKNWLDASAQRVVVNGVYSSWWPVTSGVPQGSVLGRVLFNIFINDLDERIKCTLSKFADDTKLGGSVDLLEGRKALQRDLDRVDRWAGANCMRFNKAKCWVLHLGHNNPMQCYRLGEEWLESCQAEKDLGVLVDSWLNMSQQCAQVAKKANGILACIRTRFWAPHYKRDIEDIEVLECVQRRATKLVKGLEQKLDEEQLRELGLFSLEKRRPRRDLIALYSSLKGGCREVGVSLFSQACTEMVMPMCTDGINDMFEPQKWDFDALSEECYKLWGVRPRPSWILSMYGGKNISSHSNIVFRHYDPWTIACIRHSVASRSREVIVPLYLALVRPHLESCVQFWAPHYKRDIEVLECVQRRATKLVKGLEHQSDEERLRELGLFNLEKRRLRGDLIALYNYLKGGCREVGVGLFSQLKVNVAMLMQAAAPLLTAVRMYPNEVFFPYSNGGLDPWSAGGVTQNITDSLVAIMIPDGAHHLDLRSRNPLDPKSVQQARALEVCYMKQWIEKARHSH</sequence>
<comment type="similarity">
    <text evidence="2">Belongs to the peptidase S28 family.</text>
</comment>
<accession>A0AAN7PVC7</accession>
<dbReference type="PANTHER" id="PTHR11010">
    <property type="entry name" value="PROTEASE S28 PRO-X CARBOXYPEPTIDASE-RELATED"/>
    <property type="match status" value="1"/>
</dbReference>
<dbReference type="GO" id="GO:0060055">
    <property type="term" value="P:angiogenesis involved in wound healing"/>
    <property type="evidence" value="ECO:0007669"/>
    <property type="project" value="TreeGrafter"/>
</dbReference>
<dbReference type="GO" id="GO:0003085">
    <property type="term" value="P:negative regulation of systemic arterial blood pressure"/>
    <property type="evidence" value="ECO:0007669"/>
    <property type="project" value="TreeGrafter"/>
</dbReference>
<keyword evidence="12" id="KW-1185">Reference proteome</keyword>
<dbReference type="AlphaFoldDB" id="A0AAN7PVC7"/>
<evidence type="ECO:0000256" key="4">
    <source>
        <dbReference type="ARBA" id="ARBA00022729"/>
    </source>
</evidence>
<evidence type="ECO:0000259" key="10">
    <source>
        <dbReference type="Pfam" id="PF00078"/>
    </source>
</evidence>
<dbReference type="InterPro" id="IPR000477">
    <property type="entry name" value="RT_dom"/>
</dbReference>
<dbReference type="GO" id="GO:0008239">
    <property type="term" value="F:dipeptidyl-peptidase activity"/>
    <property type="evidence" value="ECO:0007669"/>
    <property type="project" value="TreeGrafter"/>
</dbReference>
<feature type="signal peptide" evidence="9">
    <location>
        <begin position="1"/>
        <end position="18"/>
    </location>
</feature>
<dbReference type="InterPro" id="IPR029058">
    <property type="entry name" value="AB_hydrolase_fold"/>
</dbReference>
<dbReference type="GO" id="GO:0043535">
    <property type="term" value="P:regulation of blood vessel endothelial cell migration"/>
    <property type="evidence" value="ECO:0007669"/>
    <property type="project" value="TreeGrafter"/>
</dbReference>
<dbReference type="GO" id="GO:0016491">
    <property type="term" value="F:oxidoreductase activity"/>
    <property type="evidence" value="ECO:0007669"/>
    <property type="project" value="UniProtKB-KW"/>
</dbReference>
<comment type="caution">
    <text evidence="11">The sequence shown here is derived from an EMBL/GenBank/DDBJ whole genome shotgun (WGS) entry which is preliminary data.</text>
</comment>
<dbReference type="Proteomes" id="UP001333110">
    <property type="component" value="Unassembled WGS sequence"/>
</dbReference>
<organism evidence="11 12">
    <name type="scientific">Mycteria americana</name>
    <name type="common">Wood stork</name>
    <dbReference type="NCBI Taxonomy" id="33587"/>
    <lineage>
        <taxon>Eukaryota</taxon>
        <taxon>Metazoa</taxon>
        <taxon>Chordata</taxon>
        <taxon>Craniata</taxon>
        <taxon>Vertebrata</taxon>
        <taxon>Euteleostomi</taxon>
        <taxon>Archelosauria</taxon>
        <taxon>Archosauria</taxon>
        <taxon>Dinosauria</taxon>
        <taxon>Saurischia</taxon>
        <taxon>Theropoda</taxon>
        <taxon>Coelurosauria</taxon>
        <taxon>Aves</taxon>
        <taxon>Neognathae</taxon>
        <taxon>Neoaves</taxon>
        <taxon>Aequornithes</taxon>
        <taxon>Ciconiiformes</taxon>
        <taxon>Ciconiidae</taxon>
        <taxon>Mycteria</taxon>
    </lineage>
</organism>
<dbReference type="PROSITE" id="PS00186">
    <property type="entry name" value="IPNS_2"/>
    <property type="match status" value="1"/>
</dbReference>
<dbReference type="CDD" id="cd01650">
    <property type="entry name" value="RT_nLTR_like"/>
    <property type="match status" value="1"/>
</dbReference>
<dbReference type="InterPro" id="IPR008758">
    <property type="entry name" value="Peptidase_S28"/>
</dbReference>
<evidence type="ECO:0000256" key="3">
    <source>
        <dbReference type="ARBA" id="ARBA00022670"/>
    </source>
</evidence>
<evidence type="ECO:0000256" key="2">
    <source>
        <dbReference type="ARBA" id="ARBA00011079"/>
    </source>
</evidence>
<dbReference type="InterPro" id="IPR002057">
    <property type="entry name" value="Isopenicillin-N_synth_CS"/>
</dbReference>
<dbReference type="SUPFAM" id="SSF53474">
    <property type="entry name" value="alpha/beta-Hydrolases"/>
    <property type="match status" value="1"/>
</dbReference>
<keyword evidence="7" id="KW-0408">Iron</keyword>
<keyword evidence="5" id="KW-0378">Hydrolase</keyword>
<evidence type="ECO:0000256" key="9">
    <source>
        <dbReference type="SAM" id="SignalP"/>
    </source>
</evidence>
<keyword evidence="6" id="KW-0560">Oxidoreductase</keyword>
<comment type="similarity">
    <text evidence="1">Belongs to the iron/ascorbate-dependent oxidoreductase family.</text>
</comment>
<evidence type="ECO:0000256" key="7">
    <source>
        <dbReference type="ARBA" id="ARBA00023004"/>
    </source>
</evidence>
<gene>
    <name evidence="11" type="ORF">QYF61_001861</name>
</gene>
<dbReference type="EMBL" id="JAUNZN010000001">
    <property type="protein sequence ID" value="KAK4829056.1"/>
    <property type="molecule type" value="Genomic_DNA"/>
</dbReference>
<feature type="chain" id="PRO_5043035103" description="Reverse transcriptase domain-containing protein" evidence="9">
    <location>
        <begin position="19"/>
        <end position="997"/>
    </location>
</feature>
<protein>
    <recommendedName>
        <fullName evidence="10">Reverse transcriptase domain-containing protein</fullName>
    </recommendedName>
</protein>
<reference evidence="11 12" key="1">
    <citation type="journal article" date="2023" name="J. Hered.">
        <title>Chromosome-level genome of the wood stork (Mycteria americana) provides insight into avian chromosome evolution.</title>
        <authorList>
            <person name="Flamio R. Jr."/>
            <person name="Ramstad K.M."/>
        </authorList>
    </citation>
    <scope>NUCLEOTIDE SEQUENCE [LARGE SCALE GENOMIC DNA]</scope>
    <source>
        <strain evidence="11">JAX WOST 10</strain>
    </source>
</reference>
<dbReference type="Pfam" id="PF05577">
    <property type="entry name" value="Peptidase_S28"/>
    <property type="match status" value="2"/>
</dbReference>
<dbReference type="GO" id="GO:0006508">
    <property type="term" value="P:proteolysis"/>
    <property type="evidence" value="ECO:0007669"/>
    <property type="project" value="UniProtKB-KW"/>
</dbReference>